<evidence type="ECO:0000313" key="9">
    <source>
        <dbReference type="Proteomes" id="UP000237662"/>
    </source>
</evidence>
<evidence type="ECO:0000256" key="7">
    <source>
        <dbReference type="HAMAP-Rule" id="MF_01325"/>
    </source>
</evidence>
<dbReference type="GO" id="GO:0022625">
    <property type="term" value="C:cytosolic large ribosomal subunit"/>
    <property type="evidence" value="ECO:0007669"/>
    <property type="project" value="TreeGrafter"/>
</dbReference>
<comment type="function">
    <text evidence="7">One of the primary rRNA binding proteins, it binds directly near the 3'-end of the 23S rRNA, where it nucleates assembly of the 50S subunit.</text>
</comment>
<evidence type="ECO:0000313" key="8">
    <source>
        <dbReference type="EMBL" id="PPK85363.1"/>
    </source>
</evidence>
<dbReference type="InterPro" id="IPR000597">
    <property type="entry name" value="Ribosomal_uL3"/>
</dbReference>
<dbReference type="InterPro" id="IPR009000">
    <property type="entry name" value="Transl_B-barrel_sf"/>
</dbReference>
<keyword evidence="4 7" id="KW-0689">Ribosomal protein</keyword>
<dbReference type="Proteomes" id="UP000237662">
    <property type="component" value="Unassembled WGS sequence"/>
</dbReference>
<dbReference type="PANTHER" id="PTHR11229:SF16">
    <property type="entry name" value="LARGE RIBOSOMAL SUBUNIT PROTEIN UL3C"/>
    <property type="match status" value="1"/>
</dbReference>
<dbReference type="Gene3D" id="2.40.30.10">
    <property type="entry name" value="Translation factors"/>
    <property type="match status" value="1"/>
</dbReference>
<dbReference type="NCBIfam" id="TIGR03625">
    <property type="entry name" value="L3_bact"/>
    <property type="match status" value="1"/>
</dbReference>
<dbReference type="FunFam" id="3.30.160.810:FF:000001">
    <property type="entry name" value="50S ribosomal protein L3"/>
    <property type="match status" value="1"/>
</dbReference>
<sequence>MNGIIGKKVGMTSIFDDAGRNVACTVIEAGPCVVTQVKTDDTDQYNALQLAYGDKKEKMTTKQLAGHFKAASTGPKRDVIEFRDMKLAKALGDTITVDEVFVEGDMVAAVGTSKGKGFQGVVKRHNFKGVNDATHGQHNRQRAPGSIGAASYPARVFKGMRMAGRDGGGRVTIKNLKVLKVFPDRNLILVKGAVPGPKGGTVILHK</sequence>
<name>A0A2S6I2I0_9BACT</name>
<keyword evidence="5 7" id="KW-0687">Ribonucleoprotein</keyword>
<dbReference type="FunFam" id="2.40.30.10:FF:000047">
    <property type="entry name" value="50S ribosomal protein L3"/>
    <property type="match status" value="1"/>
</dbReference>
<comment type="caution">
    <text evidence="8">The sequence shown here is derived from an EMBL/GenBank/DDBJ whole genome shotgun (WGS) entry which is preliminary data.</text>
</comment>
<comment type="subunit">
    <text evidence="7">Part of the 50S ribosomal subunit. Forms a cluster with proteins L14 and L19.</text>
</comment>
<evidence type="ECO:0000256" key="2">
    <source>
        <dbReference type="ARBA" id="ARBA00022730"/>
    </source>
</evidence>
<dbReference type="HAMAP" id="MF_01325_B">
    <property type="entry name" value="Ribosomal_uL3_B"/>
    <property type="match status" value="1"/>
</dbReference>
<dbReference type="Gene3D" id="3.30.160.810">
    <property type="match status" value="1"/>
</dbReference>
<keyword evidence="3 7" id="KW-0694">RNA-binding</keyword>
<dbReference type="OrthoDB" id="9806135at2"/>
<proteinExistence type="inferred from homology"/>
<evidence type="ECO:0000256" key="1">
    <source>
        <dbReference type="ARBA" id="ARBA00006540"/>
    </source>
</evidence>
<evidence type="ECO:0000256" key="4">
    <source>
        <dbReference type="ARBA" id="ARBA00022980"/>
    </source>
</evidence>
<dbReference type="EMBL" id="PTJC01000006">
    <property type="protein sequence ID" value="PPK85363.1"/>
    <property type="molecule type" value="Genomic_DNA"/>
</dbReference>
<organism evidence="8 9">
    <name type="scientific">Neolewinella xylanilytica</name>
    <dbReference type="NCBI Taxonomy" id="1514080"/>
    <lineage>
        <taxon>Bacteria</taxon>
        <taxon>Pseudomonadati</taxon>
        <taxon>Bacteroidota</taxon>
        <taxon>Saprospiria</taxon>
        <taxon>Saprospirales</taxon>
        <taxon>Lewinellaceae</taxon>
        <taxon>Neolewinella</taxon>
    </lineage>
</organism>
<dbReference type="PANTHER" id="PTHR11229">
    <property type="entry name" value="50S RIBOSOMAL PROTEIN L3"/>
    <property type="match status" value="1"/>
</dbReference>
<dbReference type="GO" id="GO:0003735">
    <property type="term" value="F:structural constituent of ribosome"/>
    <property type="evidence" value="ECO:0007669"/>
    <property type="project" value="UniProtKB-UniRule"/>
</dbReference>
<dbReference type="RefSeq" id="WP_104419867.1">
    <property type="nucleotide sequence ID" value="NZ_PTJC01000006.1"/>
</dbReference>
<evidence type="ECO:0000256" key="6">
    <source>
        <dbReference type="ARBA" id="ARBA00035243"/>
    </source>
</evidence>
<dbReference type="Pfam" id="PF00297">
    <property type="entry name" value="Ribosomal_L3"/>
    <property type="match status" value="1"/>
</dbReference>
<protein>
    <recommendedName>
        <fullName evidence="6 7">Large ribosomal subunit protein uL3</fullName>
    </recommendedName>
</protein>
<dbReference type="GO" id="GO:0019843">
    <property type="term" value="F:rRNA binding"/>
    <property type="evidence" value="ECO:0007669"/>
    <property type="project" value="UniProtKB-UniRule"/>
</dbReference>
<comment type="similarity">
    <text evidence="1 7">Belongs to the universal ribosomal protein uL3 family.</text>
</comment>
<keyword evidence="2 7" id="KW-0699">rRNA-binding</keyword>
<evidence type="ECO:0000256" key="3">
    <source>
        <dbReference type="ARBA" id="ARBA00022884"/>
    </source>
</evidence>
<accession>A0A2S6I2I0</accession>
<dbReference type="InterPro" id="IPR019927">
    <property type="entry name" value="Ribosomal_uL3_bac/org-type"/>
</dbReference>
<evidence type="ECO:0000256" key="5">
    <source>
        <dbReference type="ARBA" id="ARBA00023274"/>
    </source>
</evidence>
<gene>
    <name evidence="7" type="primary">rplC</name>
    <name evidence="8" type="ORF">CLV84_2259</name>
</gene>
<reference evidence="8 9" key="1">
    <citation type="submission" date="2018-02" db="EMBL/GenBank/DDBJ databases">
        <title>Genomic Encyclopedia of Archaeal and Bacterial Type Strains, Phase II (KMG-II): from individual species to whole genera.</title>
        <authorList>
            <person name="Goeker M."/>
        </authorList>
    </citation>
    <scope>NUCLEOTIDE SEQUENCE [LARGE SCALE GENOMIC DNA]</scope>
    <source>
        <strain evidence="8 9">DSM 29526</strain>
    </source>
</reference>
<keyword evidence="9" id="KW-1185">Reference proteome</keyword>
<dbReference type="SUPFAM" id="SSF50447">
    <property type="entry name" value="Translation proteins"/>
    <property type="match status" value="1"/>
</dbReference>
<dbReference type="GO" id="GO:0006412">
    <property type="term" value="P:translation"/>
    <property type="evidence" value="ECO:0007669"/>
    <property type="project" value="UniProtKB-UniRule"/>
</dbReference>
<dbReference type="AlphaFoldDB" id="A0A2S6I2I0"/>